<organism evidence="2 3">
    <name type="scientific">Parapedobacter deserti</name>
    <dbReference type="NCBI Taxonomy" id="1912957"/>
    <lineage>
        <taxon>Bacteria</taxon>
        <taxon>Pseudomonadati</taxon>
        <taxon>Bacteroidota</taxon>
        <taxon>Sphingobacteriia</taxon>
        <taxon>Sphingobacteriales</taxon>
        <taxon>Sphingobacteriaceae</taxon>
        <taxon>Parapedobacter</taxon>
    </lineage>
</organism>
<gene>
    <name evidence="2" type="ORF">ACFOET_10650</name>
</gene>
<keyword evidence="1" id="KW-0732">Signal</keyword>
<evidence type="ECO:0000313" key="3">
    <source>
        <dbReference type="Proteomes" id="UP001595526"/>
    </source>
</evidence>
<protein>
    <recommendedName>
        <fullName evidence="4">Lipoprotein</fullName>
    </recommendedName>
</protein>
<accession>A0ABV7JNZ9</accession>
<name>A0ABV7JNZ9_9SPHI</name>
<feature type="chain" id="PRO_5046909644" description="Lipoprotein" evidence="1">
    <location>
        <begin position="21"/>
        <end position="168"/>
    </location>
</feature>
<dbReference type="RefSeq" id="WP_379022360.1">
    <property type="nucleotide sequence ID" value="NZ_JBHRTA010000030.1"/>
</dbReference>
<keyword evidence="3" id="KW-1185">Reference proteome</keyword>
<evidence type="ECO:0000256" key="1">
    <source>
        <dbReference type="SAM" id="SignalP"/>
    </source>
</evidence>
<sequence length="168" mass="18814">MKKQLLFTLSALLTTLSALFLSGCSKENNGPNNEDPYQLEANLLMGSKLFVNTLEGRNSRSVFEVLDVIRKKDVLEVKVKGGGKADSFQFIWDGRVQESFPMGIRLIMLYDNADGDFDSDREMSVSVNLQKIIGERNNVDDYHFNVINGSQIQTVTLNPDGTTTSEKR</sequence>
<evidence type="ECO:0008006" key="4">
    <source>
        <dbReference type="Google" id="ProtNLM"/>
    </source>
</evidence>
<reference evidence="3" key="1">
    <citation type="journal article" date="2019" name="Int. J. Syst. Evol. Microbiol.">
        <title>The Global Catalogue of Microorganisms (GCM) 10K type strain sequencing project: providing services to taxonomists for standard genome sequencing and annotation.</title>
        <authorList>
            <consortium name="The Broad Institute Genomics Platform"/>
            <consortium name="The Broad Institute Genome Sequencing Center for Infectious Disease"/>
            <person name="Wu L."/>
            <person name="Ma J."/>
        </authorList>
    </citation>
    <scope>NUCLEOTIDE SEQUENCE [LARGE SCALE GENOMIC DNA]</scope>
    <source>
        <strain evidence="3">KCTC 52416</strain>
    </source>
</reference>
<comment type="caution">
    <text evidence="2">The sequence shown here is derived from an EMBL/GenBank/DDBJ whole genome shotgun (WGS) entry which is preliminary data.</text>
</comment>
<dbReference type="EMBL" id="JBHRTA010000030">
    <property type="protein sequence ID" value="MFC3198068.1"/>
    <property type="molecule type" value="Genomic_DNA"/>
</dbReference>
<dbReference type="Proteomes" id="UP001595526">
    <property type="component" value="Unassembled WGS sequence"/>
</dbReference>
<feature type="signal peptide" evidence="1">
    <location>
        <begin position="1"/>
        <end position="20"/>
    </location>
</feature>
<dbReference type="PROSITE" id="PS51257">
    <property type="entry name" value="PROKAR_LIPOPROTEIN"/>
    <property type="match status" value="1"/>
</dbReference>
<proteinExistence type="predicted"/>
<evidence type="ECO:0000313" key="2">
    <source>
        <dbReference type="EMBL" id="MFC3198068.1"/>
    </source>
</evidence>